<evidence type="ECO:0008006" key="4">
    <source>
        <dbReference type="Google" id="ProtNLM"/>
    </source>
</evidence>
<evidence type="ECO:0000313" key="3">
    <source>
        <dbReference type="Proteomes" id="UP000266389"/>
    </source>
</evidence>
<feature type="compositionally biased region" description="Basic and acidic residues" evidence="1">
    <location>
        <begin position="314"/>
        <end position="328"/>
    </location>
</feature>
<dbReference type="Proteomes" id="UP000266389">
    <property type="component" value="Unassembled WGS sequence"/>
</dbReference>
<dbReference type="Pfam" id="PF13174">
    <property type="entry name" value="TPR_6"/>
    <property type="match status" value="1"/>
</dbReference>
<dbReference type="Pfam" id="PF13181">
    <property type="entry name" value="TPR_8"/>
    <property type="match status" value="1"/>
</dbReference>
<feature type="region of interest" description="Disordered" evidence="1">
    <location>
        <begin position="229"/>
        <end position="251"/>
    </location>
</feature>
<feature type="compositionally biased region" description="Basic and acidic residues" evidence="1">
    <location>
        <begin position="199"/>
        <end position="214"/>
    </location>
</feature>
<dbReference type="AlphaFoldDB" id="A0A395M3J4"/>
<feature type="region of interest" description="Disordered" evidence="1">
    <location>
        <begin position="385"/>
        <end position="407"/>
    </location>
</feature>
<dbReference type="SUPFAM" id="SSF48452">
    <property type="entry name" value="TPR-like"/>
    <property type="match status" value="1"/>
</dbReference>
<feature type="compositionally biased region" description="Polar residues" evidence="1">
    <location>
        <begin position="391"/>
        <end position="400"/>
    </location>
</feature>
<feature type="region of interest" description="Disordered" evidence="1">
    <location>
        <begin position="299"/>
        <end position="338"/>
    </location>
</feature>
<gene>
    <name evidence="2" type="ORF">D0433_01500</name>
</gene>
<comment type="caution">
    <text evidence="2">The sequence shown here is derived from an EMBL/GenBank/DDBJ whole genome shotgun (WGS) entry which is preliminary data.</text>
</comment>
<organism evidence="2 3">
    <name type="scientific">Candidatus Thermochlorobacter aerophilus</name>
    <dbReference type="NCBI Taxonomy" id="1868324"/>
    <lineage>
        <taxon>Bacteria</taxon>
        <taxon>Pseudomonadati</taxon>
        <taxon>Chlorobiota</taxon>
        <taxon>Chlorobiia</taxon>
        <taxon>Chlorobiales</taxon>
        <taxon>Candidatus Thermochlorobacteriaceae</taxon>
        <taxon>Candidatus Thermochlorobacter</taxon>
    </lineage>
</organism>
<reference evidence="2 3" key="1">
    <citation type="journal article" date="2011" name="ISME J.">
        <title>Community ecology of hot spring cyanobacterial mats: predominant populations and their functional potential.</title>
        <authorList>
            <person name="Klatt C.G."/>
            <person name="Wood J.M."/>
            <person name="Rusch D.B."/>
            <person name="Bateson M.M."/>
            <person name="Hamamura N."/>
            <person name="Heidelberg J.F."/>
            <person name="Grossman A.R."/>
            <person name="Bhaya D."/>
            <person name="Cohan F.M."/>
            <person name="Kuhl M."/>
            <person name="Bryant D.A."/>
            <person name="Ward D.M."/>
        </authorList>
    </citation>
    <scope>NUCLEOTIDE SEQUENCE [LARGE SCALE GENOMIC DNA]</scope>
    <source>
        <strain evidence="2">OS</strain>
    </source>
</reference>
<accession>A0A395M3J4</accession>
<dbReference type="EMBL" id="PHFL01000007">
    <property type="protein sequence ID" value="RFM25320.1"/>
    <property type="molecule type" value="Genomic_DNA"/>
</dbReference>
<evidence type="ECO:0000256" key="1">
    <source>
        <dbReference type="SAM" id="MobiDB-lite"/>
    </source>
</evidence>
<feature type="compositionally biased region" description="Basic and acidic residues" evidence="1">
    <location>
        <begin position="171"/>
        <end position="190"/>
    </location>
</feature>
<feature type="region of interest" description="Disordered" evidence="1">
    <location>
        <begin position="139"/>
        <end position="214"/>
    </location>
</feature>
<feature type="compositionally biased region" description="Basic and acidic residues" evidence="1">
    <location>
        <begin position="262"/>
        <end position="277"/>
    </location>
</feature>
<dbReference type="Gene3D" id="1.25.40.10">
    <property type="entry name" value="Tetratricopeptide repeat domain"/>
    <property type="match status" value="1"/>
</dbReference>
<dbReference type="InterPro" id="IPR011990">
    <property type="entry name" value="TPR-like_helical_dom_sf"/>
</dbReference>
<protein>
    <recommendedName>
        <fullName evidence="4">Tetratricopeptide repeat protein</fullName>
    </recommendedName>
</protein>
<evidence type="ECO:0000313" key="2">
    <source>
        <dbReference type="EMBL" id="RFM25320.1"/>
    </source>
</evidence>
<proteinExistence type="predicted"/>
<dbReference type="InterPro" id="IPR019734">
    <property type="entry name" value="TPR_rpt"/>
</dbReference>
<sequence>MKVKSEGDIAAQIRQLLERSKTSPSATLRLAEILIRQGRAAEAITRLRPLESDYRESYRFHVVLAQAYRAMGNTAMAKTLLAKACQLAPQNEVALHELIRLNAPTLLQSKEKGVAKQATKLSPTWVRSSVSSYWQQAKAVQAESRPEHRAENLSQAQSQSDSPLPSAAESPAEKAHMVHWQGEEKPKTESRTATSPETKASEPEEKLLTESDIFDEKGMLLGEFGTGVAESSKEMPDISFSPEPKPVPKYDSILDLSQIPAQKEEPPAIELNEPKITLDRAKLSQVLSRLSLKENIDTSKAASEHLAPAPPASDKNKADENGKSDTRYSTDTPVSDVGSVGAVDTAAHRVAGEPAQESIAQAAERASKEEEIDELESLAAQLANFKAPPVQETNDPTPISEQRKPFDDNEEIKMPTRQLAEIFVAQGAYAKAIKVYEALAEREPHNAFLFNLIINGLREQMK</sequence>
<name>A0A395M3J4_9BACT</name>
<feature type="region of interest" description="Disordered" evidence="1">
    <location>
        <begin position="258"/>
        <end position="277"/>
    </location>
</feature>
<feature type="compositionally biased region" description="Polar residues" evidence="1">
    <location>
        <begin position="152"/>
        <end position="163"/>
    </location>
</feature>